<sequence length="59" mass="6199">MLGKCSNFCGDSASRLSVKEIMGLTAFYNLANNPTPHSASPEGFTGFLAAIAFSNSQIL</sequence>
<dbReference type="EMBL" id="CP000155">
    <property type="protein sequence ID" value="ABC32779.1"/>
    <property type="molecule type" value="Genomic_DNA"/>
</dbReference>
<name>Q2S995_HAHCH</name>
<proteinExistence type="predicted"/>
<evidence type="ECO:0000313" key="2">
    <source>
        <dbReference type="Proteomes" id="UP000000238"/>
    </source>
</evidence>
<protein>
    <submittedName>
        <fullName evidence="1">Uncharacterized protein</fullName>
    </submittedName>
</protein>
<dbReference type="KEGG" id="hch:HCH_06130"/>
<dbReference type="HOGENOM" id="CLU_2954107_0_0_6"/>
<dbReference type="Proteomes" id="UP000000238">
    <property type="component" value="Chromosome"/>
</dbReference>
<evidence type="ECO:0000313" key="1">
    <source>
        <dbReference type="EMBL" id="ABC32779.1"/>
    </source>
</evidence>
<gene>
    <name evidence="1" type="ordered locus">HCH_06130</name>
</gene>
<keyword evidence="2" id="KW-1185">Reference proteome</keyword>
<reference evidence="1 2" key="1">
    <citation type="journal article" date="2005" name="Nucleic Acids Res.">
        <title>Genomic blueprint of Hahella chejuensis, a marine microbe producing an algicidal agent.</title>
        <authorList>
            <person name="Jeong H."/>
            <person name="Yim J.H."/>
            <person name="Lee C."/>
            <person name="Choi S.-H."/>
            <person name="Park Y.K."/>
            <person name="Yoon S.H."/>
            <person name="Hur C.-G."/>
            <person name="Kang H.-Y."/>
            <person name="Kim D."/>
            <person name="Lee H.H."/>
            <person name="Park K.H."/>
            <person name="Park S.-H."/>
            <person name="Park H.-S."/>
            <person name="Lee H.K."/>
            <person name="Oh T.K."/>
            <person name="Kim J.F."/>
        </authorList>
    </citation>
    <scope>NUCLEOTIDE SEQUENCE [LARGE SCALE GENOMIC DNA]</scope>
    <source>
        <strain evidence="1 2">KCTC 2396</strain>
    </source>
</reference>
<organism evidence="1 2">
    <name type="scientific">Hahella chejuensis (strain KCTC 2396)</name>
    <dbReference type="NCBI Taxonomy" id="349521"/>
    <lineage>
        <taxon>Bacteria</taxon>
        <taxon>Pseudomonadati</taxon>
        <taxon>Pseudomonadota</taxon>
        <taxon>Gammaproteobacteria</taxon>
        <taxon>Oceanospirillales</taxon>
        <taxon>Hahellaceae</taxon>
        <taxon>Hahella</taxon>
    </lineage>
</organism>
<dbReference type="AlphaFoldDB" id="Q2S995"/>
<accession>Q2S995</accession>